<evidence type="ECO:0000259" key="9">
    <source>
        <dbReference type="Pfam" id="PF01035"/>
    </source>
</evidence>
<dbReference type="NCBIfam" id="TIGR00589">
    <property type="entry name" value="ogt"/>
    <property type="match status" value="1"/>
</dbReference>
<dbReference type="AlphaFoldDB" id="A0A7J3M144"/>
<dbReference type="CDD" id="cd06445">
    <property type="entry name" value="ATase"/>
    <property type="match status" value="1"/>
</dbReference>
<dbReference type="FunFam" id="1.10.10.10:FF:000214">
    <property type="entry name" value="Methylated-DNA--protein-cysteine methyltransferase"/>
    <property type="match status" value="1"/>
</dbReference>
<keyword evidence="5" id="KW-0808">Transferase</keyword>
<dbReference type="EMBL" id="DSYZ01000076">
    <property type="protein sequence ID" value="HGT82762.1"/>
    <property type="molecule type" value="Genomic_DNA"/>
</dbReference>
<comment type="catalytic activity">
    <reaction evidence="8">
        <text>a 6-O-methyl-2'-deoxyguanosine in DNA + L-cysteinyl-[protein] = S-methyl-L-cysteinyl-[protein] + a 2'-deoxyguanosine in DNA</text>
        <dbReference type="Rhea" id="RHEA:24000"/>
        <dbReference type="Rhea" id="RHEA-COMP:10131"/>
        <dbReference type="Rhea" id="RHEA-COMP:10132"/>
        <dbReference type="Rhea" id="RHEA-COMP:11367"/>
        <dbReference type="Rhea" id="RHEA-COMP:11368"/>
        <dbReference type="ChEBI" id="CHEBI:29950"/>
        <dbReference type="ChEBI" id="CHEBI:82612"/>
        <dbReference type="ChEBI" id="CHEBI:85445"/>
        <dbReference type="ChEBI" id="CHEBI:85448"/>
        <dbReference type="EC" id="2.1.1.63"/>
    </reaction>
</comment>
<name>A0A7J3M144_ARCFL</name>
<evidence type="ECO:0000256" key="8">
    <source>
        <dbReference type="ARBA" id="ARBA00049348"/>
    </source>
</evidence>
<dbReference type="GO" id="GO:0032259">
    <property type="term" value="P:methylation"/>
    <property type="evidence" value="ECO:0007669"/>
    <property type="project" value="UniProtKB-KW"/>
</dbReference>
<evidence type="ECO:0000256" key="5">
    <source>
        <dbReference type="ARBA" id="ARBA00022679"/>
    </source>
</evidence>
<keyword evidence="6" id="KW-0227">DNA damage</keyword>
<dbReference type="EC" id="2.1.1.63" evidence="3"/>
<keyword evidence="7" id="KW-0234">DNA repair</keyword>
<evidence type="ECO:0000256" key="1">
    <source>
        <dbReference type="ARBA" id="ARBA00001286"/>
    </source>
</evidence>
<reference evidence="10" key="1">
    <citation type="journal article" date="2020" name="mSystems">
        <title>Genome- and Community-Level Interaction Insights into Carbon Utilization and Element Cycling Functions of Hydrothermarchaeota in Hydrothermal Sediment.</title>
        <authorList>
            <person name="Zhou Z."/>
            <person name="Liu Y."/>
            <person name="Xu W."/>
            <person name="Pan J."/>
            <person name="Luo Z.H."/>
            <person name="Li M."/>
        </authorList>
    </citation>
    <scope>NUCLEOTIDE SEQUENCE [LARGE SCALE GENOMIC DNA]</scope>
    <source>
        <strain evidence="10">SpSt-587</strain>
    </source>
</reference>
<dbReference type="PROSITE" id="PS00374">
    <property type="entry name" value="MGMT"/>
    <property type="match status" value="1"/>
</dbReference>
<dbReference type="GO" id="GO:0006281">
    <property type="term" value="P:DNA repair"/>
    <property type="evidence" value="ECO:0007669"/>
    <property type="project" value="UniProtKB-KW"/>
</dbReference>
<dbReference type="SUPFAM" id="SSF46767">
    <property type="entry name" value="Methylated DNA-protein cysteine methyltransferase, C-terminal domain"/>
    <property type="match status" value="1"/>
</dbReference>
<accession>A0A7J3M144</accession>
<feature type="domain" description="Methylated-DNA-[protein]-cysteine S-methyltransferase DNA binding" evidence="9">
    <location>
        <begin position="65"/>
        <end position="141"/>
    </location>
</feature>
<evidence type="ECO:0000256" key="7">
    <source>
        <dbReference type="ARBA" id="ARBA00023204"/>
    </source>
</evidence>
<evidence type="ECO:0000313" key="10">
    <source>
        <dbReference type="EMBL" id="HGT82762.1"/>
    </source>
</evidence>
<dbReference type="PANTHER" id="PTHR10815">
    <property type="entry name" value="METHYLATED-DNA--PROTEIN-CYSTEINE METHYLTRANSFERASE"/>
    <property type="match status" value="1"/>
</dbReference>
<dbReference type="Gene3D" id="1.10.10.10">
    <property type="entry name" value="Winged helix-like DNA-binding domain superfamily/Winged helix DNA-binding domain"/>
    <property type="match status" value="1"/>
</dbReference>
<dbReference type="InterPro" id="IPR001497">
    <property type="entry name" value="MethylDNA_cys_MeTrfase_AS"/>
</dbReference>
<keyword evidence="4" id="KW-0489">Methyltransferase</keyword>
<gene>
    <name evidence="10" type="ORF">ENT52_03450</name>
</gene>
<dbReference type="GO" id="GO:0003908">
    <property type="term" value="F:methylated-DNA-[protein]-cysteine S-methyltransferase activity"/>
    <property type="evidence" value="ECO:0007669"/>
    <property type="project" value="UniProtKB-EC"/>
</dbReference>
<evidence type="ECO:0000256" key="6">
    <source>
        <dbReference type="ARBA" id="ARBA00022763"/>
    </source>
</evidence>
<organism evidence="10">
    <name type="scientific">Archaeoglobus fulgidus</name>
    <dbReference type="NCBI Taxonomy" id="2234"/>
    <lineage>
        <taxon>Archaea</taxon>
        <taxon>Methanobacteriati</taxon>
        <taxon>Methanobacteriota</taxon>
        <taxon>Archaeoglobi</taxon>
        <taxon>Archaeoglobales</taxon>
        <taxon>Archaeoglobaceae</taxon>
        <taxon>Archaeoglobus</taxon>
    </lineage>
</organism>
<dbReference type="Pfam" id="PF01035">
    <property type="entry name" value="DNA_binding_1"/>
    <property type="match status" value="1"/>
</dbReference>
<evidence type="ECO:0000256" key="3">
    <source>
        <dbReference type="ARBA" id="ARBA00011918"/>
    </source>
</evidence>
<protein>
    <recommendedName>
        <fullName evidence="3">methylated-DNA--[protein]-cysteine S-methyltransferase</fullName>
        <ecNumber evidence="3">2.1.1.63</ecNumber>
    </recommendedName>
</protein>
<comment type="similarity">
    <text evidence="2">Belongs to the MGMT family.</text>
</comment>
<dbReference type="InterPro" id="IPR036388">
    <property type="entry name" value="WH-like_DNA-bd_sf"/>
</dbReference>
<comment type="caution">
    <text evidence="10">The sequence shown here is derived from an EMBL/GenBank/DDBJ whole genome shotgun (WGS) entry which is preliminary data.</text>
</comment>
<dbReference type="PANTHER" id="PTHR10815:SF13">
    <property type="entry name" value="METHYLATED-DNA--PROTEIN-CYSTEINE METHYLTRANSFERASE"/>
    <property type="match status" value="1"/>
</dbReference>
<sequence length="144" mass="16430">MEKFSIKWQNLYFNVESEVVVKRAFFSKTPAFDFKENELSKRLERYFGGEKVSLECECELNLPSFTTRVLKRVLKIPYGEVLTYGELAKELKSSPRAVGQALRKNPIAVLIPCHRVISKDGIGGYSWGVEIKRALLRLEGVDVS</sequence>
<proteinExistence type="inferred from homology"/>
<dbReference type="InterPro" id="IPR036217">
    <property type="entry name" value="MethylDNA_cys_MeTrfase_DNAb"/>
</dbReference>
<evidence type="ECO:0000256" key="2">
    <source>
        <dbReference type="ARBA" id="ARBA00008711"/>
    </source>
</evidence>
<comment type="catalytic activity">
    <reaction evidence="1">
        <text>a 4-O-methyl-thymidine in DNA + L-cysteinyl-[protein] = a thymidine in DNA + S-methyl-L-cysteinyl-[protein]</text>
        <dbReference type="Rhea" id="RHEA:53428"/>
        <dbReference type="Rhea" id="RHEA-COMP:10131"/>
        <dbReference type="Rhea" id="RHEA-COMP:10132"/>
        <dbReference type="Rhea" id="RHEA-COMP:13555"/>
        <dbReference type="Rhea" id="RHEA-COMP:13556"/>
        <dbReference type="ChEBI" id="CHEBI:29950"/>
        <dbReference type="ChEBI" id="CHEBI:82612"/>
        <dbReference type="ChEBI" id="CHEBI:137386"/>
        <dbReference type="ChEBI" id="CHEBI:137387"/>
        <dbReference type="EC" id="2.1.1.63"/>
    </reaction>
</comment>
<dbReference type="InterPro" id="IPR014048">
    <property type="entry name" value="MethylDNA_cys_MeTrfase_DNA-bd"/>
</dbReference>
<evidence type="ECO:0000256" key="4">
    <source>
        <dbReference type="ARBA" id="ARBA00022603"/>
    </source>
</evidence>